<evidence type="ECO:0000259" key="2">
    <source>
        <dbReference type="Pfam" id="PF26449"/>
    </source>
</evidence>
<reference evidence="3" key="1">
    <citation type="submission" date="2020-07" db="EMBL/GenBank/DDBJ databases">
        <title>Huge and variable diversity of episymbiotic CPR bacteria and DPANN archaea in groundwater ecosystems.</title>
        <authorList>
            <person name="He C.Y."/>
            <person name="Keren R."/>
            <person name="Whittaker M."/>
            <person name="Farag I.F."/>
            <person name="Doudna J."/>
            <person name="Cate J.H.D."/>
            <person name="Banfield J.F."/>
        </authorList>
    </citation>
    <scope>NUCLEOTIDE SEQUENCE</scope>
    <source>
        <strain evidence="3">NC_groundwater_418_Ag_B-0.1um_45_10</strain>
    </source>
</reference>
<dbReference type="EMBL" id="JACPHQ010000016">
    <property type="protein sequence ID" value="MBI2465857.1"/>
    <property type="molecule type" value="Genomic_DNA"/>
</dbReference>
<evidence type="ECO:0000256" key="1">
    <source>
        <dbReference type="SAM" id="Phobius"/>
    </source>
</evidence>
<dbReference type="InterPro" id="IPR058441">
    <property type="entry name" value="DUF8128"/>
</dbReference>
<keyword evidence="1" id="KW-0812">Transmembrane</keyword>
<name>A0A932DSA5_9BACT</name>
<proteinExistence type="predicted"/>
<comment type="caution">
    <text evidence="3">The sequence shown here is derived from an EMBL/GenBank/DDBJ whole genome shotgun (WGS) entry which is preliminary data.</text>
</comment>
<accession>A0A932DSA5</accession>
<evidence type="ECO:0000313" key="3">
    <source>
        <dbReference type="EMBL" id="MBI2465857.1"/>
    </source>
</evidence>
<keyword evidence="1" id="KW-0472">Membrane</keyword>
<protein>
    <recommendedName>
        <fullName evidence="2">DUF8128 domain-containing protein</fullName>
    </recommendedName>
</protein>
<gene>
    <name evidence="3" type="ORF">HYV66_01335</name>
</gene>
<dbReference type="AlphaFoldDB" id="A0A932DSA5"/>
<organism evidence="3 4">
    <name type="scientific">Candidatus Sungiibacteriota bacterium</name>
    <dbReference type="NCBI Taxonomy" id="2750080"/>
    <lineage>
        <taxon>Bacteria</taxon>
        <taxon>Candidatus Sungiibacteriota</taxon>
    </lineage>
</organism>
<sequence>MFDNPLTLPLTVFGFVWKQFLAWGWLVAPVILAPIVWRAWLYYIRIRTMRKFKWIMLELRIPPDVEKTPLAMEQVFAIIHSTLFPGAWWKRNIEGRVQEWFSFEMVSFEGELHFYLRTLAHFRNMIEAAIYSQYPQAEIFEVDDYTANVPNIIPNETHNLFGSEFKLARDDAYPIRTYEAFEFKAESREGMSNISNVDPLAGVVETMTKLKEGEQVWIQFGILPIGDDWKKEGDKLALKLVGRPKKEDPKGSYTLALLKKELSDIARGTVQAPFKNPEFEEFQFGPPKSDKPHSLMQFLTSGEKEILEALEKKIAKVGFNSVIRVVYIARKESYNIPTFFQVTSGFNQFNTQNLNAIKRDGKTITAGKFPFKKSKEMQKKKWLLYKYRLRYKPKTMFVLNIEELASLFHFPGRVVAAPTLPRVGAKKGEPPAGLPSY</sequence>
<dbReference type="Proteomes" id="UP000709672">
    <property type="component" value="Unassembled WGS sequence"/>
</dbReference>
<feature type="domain" description="DUF8128" evidence="2">
    <location>
        <begin position="99"/>
        <end position="413"/>
    </location>
</feature>
<feature type="transmembrane region" description="Helical" evidence="1">
    <location>
        <begin position="20"/>
        <end position="43"/>
    </location>
</feature>
<keyword evidence="1" id="KW-1133">Transmembrane helix</keyword>
<evidence type="ECO:0000313" key="4">
    <source>
        <dbReference type="Proteomes" id="UP000709672"/>
    </source>
</evidence>
<dbReference type="Pfam" id="PF26449">
    <property type="entry name" value="DUF8128"/>
    <property type="match status" value="1"/>
</dbReference>